<proteinExistence type="predicted"/>
<evidence type="ECO:0000259" key="1">
    <source>
        <dbReference type="Pfam" id="PF18271"/>
    </source>
</evidence>
<evidence type="ECO:0000313" key="2">
    <source>
        <dbReference type="EMBL" id="KAK8246600.1"/>
    </source>
</evidence>
<dbReference type="InterPro" id="IPR041524">
    <property type="entry name" value="GH131_N"/>
</dbReference>
<comment type="caution">
    <text evidence="2">The sequence shown here is derived from an EMBL/GenBank/DDBJ whole genome shotgun (WGS) entry which is preliminary data.</text>
</comment>
<dbReference type="Pfam" id="PF18271">
    <property type="entry name" value="GH131_N"/>
    <property type="match status" value="1"/>
</dbReference>
<accession>A0ABR1Z2I0</accession>
<name>A0ABR1Z2I0_9PEZI</name>
<dbReference type="Proteomes" id="UP001492380">
    <property type="component" value="Unassembled WGS sequence"/>
</dbReference>
<dbReference type="PANTHER" id="PTHR34612">
    <property type="entry name" value="GH131_N DOMAIN-CONTAINING PROTEIN"/>
    <property type="match status" value="1"/>
</dbReference>
<protein>
    <recommendedName>
        <fullName evidence="1">Glycoside hydrolase 131 catalytic N-terminal domain-containing protein</fullName>
    </recommendedName>
</protein>
<dbReference type="Gene3D" id="2.60.120.1160">
    <property type="match status" value="1"/>
</dbReference>
<sequence length="366" mass="37856">MYAPKSILLAGLAGYAAAGTTLWDGRFNAKSESNLENWSWSNQAGAYQYYIHGTGKLASYVNFASDFKNPADTASDLGAKITIDSTSQWNSDGMLRTELIPSTDAAINEGTVYYHFSLMRKAENAPNTGYEHQVCFFESHFTELKYGLISGESGTADPALKWYANSESQWNATLAPGVWHNVAYEIDFDGGSVSYYHSTGADDLKKVAGPVSVSASSNGADWHLGVLRLNAGTDDTKEDWYFSGVYIEKGDLTTSVAGGKASSGSASSGSTSSAASAAAAAVASTPAAAVSSAAAVSTPAAVSSPAVASTPAAPSTLVTMVSSAAPSAAATTAAAAAADSTTNYSSEDASALYNWYEKLVSLIGLN</sequence>
<evidence type="ECO:0000313" key="3">
    <source>
        <dbReference type="Proteomes" id="UP001492380"/>
    </source>
</evidence>
<reference evidence="2 3" key="1">
    <citation type="submission" date="2024-04" db="EMBL/GenBank/DDBJ databases">
        <title>Phyllosticta paracitricarpa is synonymous to the EU quarantine fungus P. citricarpa based on phylogenomic analyses.</title>
        <authorList>
            <consortium name="Lawrence Berkeley National Laboratory"/>
            <person name="Van Ingen-Buijs V.A."/>
            <person name="Van Westerhoven A.C."/>
            <person name="Haridas S."/>
            <person name="Skiadas P."/>
            <person name="Martin F."/>
            <person name="Groenewald J.Z."/>
            <person name="Crous P.W."/>
            <person name="Seidl M.F."/>
        </authorList>
    </citation>
    <scope>NUCLEOTIDE SEQUENCE [LARGE SCALE GENOMIC DNA]</scope>
    <source>
        <strain evidence="2 3">CBS 123374</strain>
    </source>
</reference>
<organism evidence="2 3">
    <name type="scientific">Phyllosticta capitalensis</name>
    <dbReference type="NCBI Taxonomy" id="121624"/>
    <lineage>
        <taxon>Eukaryota</taxon>
        <taxon>Fungi</taxon>
        <taxon>Dikarya</taxon>
        <taxon>Ascomycota</taxon>
        <taxon>Pezizomycotina</taxon>
        <taxon>Dothideomycetes</taxon>
        <taxon>Dothideomycetes incertae sedis</taxon>
        <taxon>Botryosphaeriales</taxon>
        <taxon>Phyllostictaceae</taxon>
        <taxon>Phyllosticta</taxon>
    </lineage>
</organism>
<feature type="domain" description="Glycoside hydrolase 131 catalytic N-terminal" evidence="1">
    <location>
        <begin position="22"/>
        <end position="251"/>
    </location>
</feature>
<dbReference type="EMBL" id="JBBWRZ010000001">
    <property type="protein sequence ID" value="KAK8246600.1"/>
    <property type="molecule type" value="Genomic_DNA"/>
</dbReference>
<keyword evidence="3" id="KW-1185">Reference proteome</keyword>
<dbReference type="PANTHER" id="PTHR34612:SF6">
    <property type="entry name" value="GLYCOSIDE HYDROLASE 131 CATALYTIC N-TERMINAL DOMAIN-CONTAINING PROTEIN"/>
    <property type="match status" value="1"/>
</dbReference>
<gene>
    <name evidence="2" type="ORF">HDK90DRAFT_15221</name>
</gene>